<evidence type="ECO:0000259" key="3">
    <source>
        <dbReference type="PROSITE" id="PS50222"/>
    </source>
</evidence>
<evidence type="ECO:0000256" key="1">
    <source>
        <dbReference type="SAM" id="MobiDB-lite"/>
    </source>
</evidence>
<evidence type="ECO:0000313" key="5">
    <source>
        <dbReference type="Proteomes" id="UP000245252"/>
    </source>
</evidence>
<feature type="chain" id="PRO_5015409517" evidence="2">
    <location>
        <begin position="26"/>
        <end position="190"/>
    </location>
</feature>
<dbReference type="InterPro" id="IPR002048">
    <property type="entry name" value="EF_hand_dom"/>
</dbReference>
<dbReference type="Pfam" id="PF13202">
    <property type="entry name" value="EF-hand_5"/>
    <property type="match status" value="4"/>
</dbReference>
<dbReference type="PROSITE" id="PS00018">
    <property type="entry name" value="EF_HAND_1"/>
    <property type="match status" value="2"/>
</dbReference>
<feature type="compositionally biased region" description="Basic and acidic residues" evidence="1">
    <location>
        <begin position="97"/>
        <end position="124"/>
    </location>
</feature>
<reference evidence="4 5" key="1">
    <citation type="submission" date="2018-05" db="EMBL/GenBank/DDBJ databases">
        <title>The draft genome of strain NS-104.</title>
        <authorList>
            <person name="Hang P."/>
            <person name="Jiang J."/>
        </authorList>
    </citation>
    <scope>NUCLEOTIDE SEQUENCE [LARGE SCALE GENOMIC DNA]</scope>
    <source>
        <strain evidence="4 5">NS-104</strain>
    </source>
</reference>
<feature type="domain" description="EF-hand" evidence="3">
    <location>
        <begin position="162"/>
        <end position="190"/>
    </location>
</feature>
<feature type="signal peptide" evidence="2">
    <location>
        <begin position="1"/>
        <end position="25"/>
    </location>
</feature>
<feature type="region of interest" description="Disordered" evidence="1">
    <location>
        <begin position="97"/>
        <end position="140"/>
    </location>
</feature>
<proteinExistence type="predicted"/>
<keyword evidence="5" id="KW-1185">Reference proteome</keyword>
<comment type="caution">
    <text evidence="4">The sequence shown here is derived from an EMBL/GenBank/DDBJ whole genome shotgun (WGS) entry which is preliminary data.</text>
</comment>
<organism evidence="4 5">
    <name type="scientific">Metarhizobium album</name>
    <dbReference type="NCBI Taxonomy" id="2182425"/>
    <lineage>
        <taxon>Bacteria</taxon>
        <taxon>Pseudomonadati</taxon>
        <taxon>Pseudomonadota</taxon>
        <taxon>Alphaproteobacteria</taxon>
        <taxon>Hyphomicrobiales</taxon>
        <taxon>Rhizobiaceae</taxon>
        <taxon>Metarhizobium</taxon>
    </lineage>
</organism>
<dbReference type="GO" id="GO:0005509">
    <property type="term" value="F:calcium ion binding"/>
    <property type="evidence" value="ECO:0007669"/>
    <property type="project" value="InterPro"/>
</dbReference>
<gene>
    <name evidence="4" type="ORF">DEM27_11140</name>
</gene>
<accession>A0A2U2DRQ7</accession>
<feature type="domain" description="EF-hand" evidence="3">
    <location>
        <begin position="58"/>
        <end position="93"/>
    </location>
</feature>
<dbReference type="InterPro" id="IPR018247">
    <property type="entry name" value="EF_Hand_1_Ca_BS"/>
</dbReference>
<evidence type="ECO:0000313" key="4">
    <source>
        <dbReference type="EMBL" id="PWE55994.1"/>
    </source>
</evidence>
<dbReference type="PROSITE" id="PS50222">
    <property type="entry name" value="EF_HAND_2"/>
    <property type="match status" value="2"/>
</dbReference>
<dbReference type="EMBL" id="QFBC01000004">
    <property type="protein sequence ID" value="PWE55994.1"/>
    <property type="molecule type" value="Genomic_DNA"/>
</dbReference>
<keyword evidence="2" id="KW-0732">Signal</keyword>
<evidence type="ECO:0000256" key="2">
    <source>
        <dbReference type="SAM" id="SignalP"/>
    </source>
</evidence>
<dbReference type="SUPFAM" id="SSF47473">
    <property type="entry name" value="EF-hand"/>
    <property type="match status" value="1"/>
</dbReference>
<dbReference type="AlphaFoldDB" id="A0A2U2DRQ7"/>
<dbReference type="SMART" id="SM00054">
    <property type="entry name" value="EFh"/>
    <property type="match status" value="2"/>
</dbReference>
<dbReference type="Proteomes" id="UP000245252">
    <property type="component" value="Unassembled WGS sequence"/>
</dbReference>
<dbReference type="InterPro" id="IPR011992">
    <property type="entry name" value="EF-hand-dom_pair"/>
</dbReference>
<dbReference type="OrthoDB" id="8404005at2"/>
<protein>
    <submittedName>
        <fullName evidence="4">Calcium-binding protein</fullName>
    </submittedName>
</protein>
<sequence>MNGKKLVLTGLSAALVLGVAAEAFAAPRHGGRMSPEVAYVRMLKQDDANKDGRITAEEAKAGAEKLFAAIDANNDGSITPGEFRAYRKEQRELRRAEWKKMKAERETAQNDEAKMPDGDRDGMKPRHHGNRHGDRHGNKWGKGAMLFRIADTDENGQLSKQEAADAAAKMFARLDRNKDGVISIDDMPNR</sequence>
<dbReference type="Gene3D" id="1.10.238.10">
    <property type="entry name" value="EF-hand"/>
    <property type="match status" value="2"/>
</dbReference>
<name>A0A2U2DRQ7_9HYPH</name>
<dbReference type="RefSeq" id="WP_109458314.1">
    <property type="nucleotide sequence ID" value="NZ_QFBC01000004.1"/>
</dbReference>